<sequence>MKPEFTPQTEIVGRPRNRRYQLRLGPIIETVRFPRRSRVIMGLDEFGNFVYIPLPGLSFDARSLPHLHRRAEQLFDRATERNAFTTAKKRKTTISGVLTNRGVIRPEKVGGFGSKYERKKIRQIRRENELKRRLLAAGINEH</sequence>
<proteinExistence type="predicted"/>
<accession>A0A2M7UCC8</accession>
<dbReference type="AlphaFoldDB" id="A0A2M7UCC8"/>
<organism evidence="1 2">
    <name type="scientific">Candidatus Roizmanbacteria bacterium CG_4_10_14_0_2_um_filter_36_35</name>
    <dbReference type="NCBI Taxonomy" id="1974822"/>
    <lineage>
        <taxon>Bacteria</taxon>
        <taxon>Candidatus Roizmaniibacteriota</taxon>
    </lineage>
</organism>
<comment type="caution">
    <text evidence="1">The sequence shown here is derived from an EMBL/GenBank/DDBJ whole genome shotgun (WGS) entry which is preliminary data.</text>
</comment>
<name>A0A2M7UCC8_9BACT</name>
<dbReference type="Proteomes" id="UP000230177">
    <property type="component" value="Unassembled WGS sequence"/>
</dbReference>
<evidence type="ECO:0000313" key="2">
    <source>
        <dbReference type="Proteomes" id="UP000230177"/>
    </source>
</evidence>
<gene>
    <name evidence="1" type="ORF">COY13_00330</name>
</gene>
<reference evidence="2" key="1">
    <citation type="submission" date="2017-09" db="EMBL/GenBank/DDBJ databases">
        <title>Depth-based differentiation of microbial function through sediment-hosted aquifers and enrichment of novel symbionts in the deep terrestrial subsurface.</title>
        <authorList>
            <person name="Probst A.J."/>
            <person name="Ladd B."/>
            <person name="Jarett J.K."/>
            <person name="Geller-Mcgrath D.E."/>
            <person name="Sieber C.M.K."/>
            <person name="Emerson J.B."/>
            <person name="Anantharaman K."/>
            <person name="Thomas B.C."/>
            <person name="Malmstrom R."/>
            <person name="Stieglmeier M."/>
            <person name="Klingl A."/>
            <person name="Woyke T."/>
            <person name="Ryan C.M."/>
            <person name="Banfield J.F."/>
        </authorList>
    </citation>
    <scope>NUCLEOTIDE SEQUENCE [LARGE SCALE GENOMIC DNA]</scope>
</reference>
<evidence type="ECO:0000313" key="1">
    <source>
        <dbReference type="EMBL" id="PIZ68872.1"/>
    </source>
</evidence>
<protein>
    <submittedName>
        <fullName evidence="1">Uncharacterized protein</fullName>
    </submittedName>
</protein>
<dbReference type="EMBL" id="PFOE01000011">
    <property type="protein sequence ID" value="PIZ68872.1"/>
    <property type="molecule type" value="Genomic_DNA"/>
</dbReference>